<feature type="domain" description="GSCFA" evidence="1">
    <location>
        <begin position="56"/>
        <end position="312"/>
    </location>
</feature>
<protein>
    <submittedName>
        <fullName evidence="2">GSCFA family protein</fullName>
    </submittedName>
</protein>
<reference evidence="2 3" key="1">
    <citation type="submission" date="2019-03" db="EMBL/GenBank/DDBJ databases">
        <title>Genomic Encyclopedia of Type Strains, Phase IV (KMG-IV): sequencing the most valuable type-strain genomes for metagenomic binning, comparative biology and taxonomic classification.</title>
        <authorList>
            <person name="Goeker M."/>
        </authorList>
    </citation>
    <scope>NUCLEOTIDE SEQUENCE [LARGE SCALE GENOMIC DNA]</scope>
    <source>
        <strain evidence="2 3">DSM 102969</strain>
    </source>
</reference>
<gene>
    <name evidence="2" type="ORF">EDD54_0654</name>
</gene>
<dbReference type="SUPFAM" id="SSF52266">
    <property type="entry name" value="SGNH hydrolase"/>
    <property type="match status" value="1"/>
</dbReference>
<sequence>MTDADKPLHVIPQLEAVANLKANPAAYWRSTVGRVNNGHLRTWIAPKVLLGPDDPVYAIGSCFALELEKALLGRGHKVLSALSPDDPFLIRAYLARYNVPSMAREFERCLVDPCPMRDEDLAVALPDGSYRDGHYYALDRLRNMNALSNKRAAARKSFRRIREAKVVILTLGLNEVWYDPDAGAYLNTCVDLDLISAKPRLEVHVLSAAQNVRHLEAIRDLIRTHIPHPVQIIVSVSPVALSATFSMDDVVVANMRSKSILRAAAEEFCARHDDVHYFPSYEISMCSDLRETFQQDGRHVKPTMAQHIIRTFNAVHMGGLGMDAVEEAPLAATG</sequence>
<evidence type="ECO:0000313" key="3">
    <source>
        <dbReference type="Proteomes" id="UP000294547"/>
    </source>
</evidence>
<dbReference type="InterPro" id="IPR036514">
    <property type="entry name" value="SGNH_hydro_sf"/>
</dbReference>
<name>A0A4R6RJH1_9HYPH</name>
<dbReference type="Proteomes" id="UP000294547">
    <property type="component" value="Unassembled WGS sequence"/>
</dbReference>
<evidence type="ECO:0000313" key="2">
    <source>
        <dbReference type="EMBL" id="TDP86771.1"/>
    </source>
</evidence>
<proteinExistence type="predicted"/>
<dbReference type="Pfam" id="PF08885">
    <property type="entry name" value="GSCFA"/>
    <property type="match status" value="1"/>
</dbReference>
<dbReference type="InterPro" id="IPR014982">
    <property type="entry name" value="GSCFA"/>
</dbReference>
<comment type="caution">
    <text evidence="2">The sequence shown here is derived from an EMBL/GenBank/DDBJ whole genome shotgun (WGS) entry which is preliminary data.</text>
</comment>
<dbReference type="Gene3D" id="3.40.50.1110">
    <property type="entry name" value="SGNH hydrolase"/>
    <property type="match status" value="1"/>
</dbReference>
<organism evidence="2 3">
    <name type="scientific">Oharaeibacter diazotrophicus</name>
    <dbReference type="NCBI Taxonomy" id="1920512"/>
    <lineage>
        <taxon>Bacteria</taxon>
        <taxon>Pseudomonadati</taxon>
        <taxon>Pseudomonadota</taxon>
        <taxon>Alphaproteobacteria</taxon>
        <taxon>Hyphomicrobiales</taxon>
        <taxon>Pleomorphomonadaceae</taxon>
        <taxon>Oharaeibacter</taxon>
    </lineage>
</organism>
<keyword evidence="3" id="KW-1185">Reference proteome</keyword>
<dbReference type="RefSeq" id="WP_165644308.1">
    <property type="nucleotide sequence ID" value="NZ_BSPM01000008.1"/>
</dbReference>
<dbReference type="GO" id="GO:0016788">
    <property type="term" value="F:hydrolase activity, acting on ester bonds"/>
    <property type="evidence" value="ECO:0007669"/>
    <property type="project" value="UniProtKB-ARBA"/>
</dbReference>
<dbReference type="EMBL" id="SNXY01000006">
    <property type="protein sequence ID" value="TDP86771.1"/>
    <property type="molecule type" value="Genomic_DNA"/>
</dbReference>
<evidence type="ECO:0000259" key="1">
    <source>
        <dbReference type="Pfam" id="PF08885"/>
    </source>
</evidence>
<accession>A0A4R6RJH1</accession>
<dbReference type="AlphaFoldDB" id="A0A4R6RJH1"/>